<evidence type="ECO:0000313" key="2">
    <source>
        <dbReference type="Proteomes" id="UP000812287"/>
    </source>
</evidence>
<keyword evidence="2" id="KW-1185">Reference proteome</keyword>
<organism evidence="1 2">
    <name type="scientific">Guyanagaster necrorhizus</name>
    <dbReference type="NCBI Taxonomy" id="856835"/>
    <lineage>
        <taxon>Eukaryota</taxon>
        <taxon>Fungi</taxon>
        <taxon>Dikarya</taxon>
        <taxon>Basidiomycota</taxon>
        <taxon>Agaricomycotina</taxon>
        <taxon>Agaricomycetes</taxon>
        <taxon>Agaricomycetidae</taxon>
        <taxon>Agaricales</taxon>
        <taxon>Marasmiineae</taxon>
        <taxon>Physalacriaceae</taxon>
        <taxon>Guyanagaster</taxon>
    </lineage>
</organism>
<dbReference type="GeneID" id="66113088"/>
<dbReference type="AlphaFoldDB" id="A0A9P7W629"/>
<reference evidence="1" key="1">
    <citation type="submission" date="2020-11" db="EMBL/GenBank/DDBJ databases">
        <title>Adaptations for nitrogen fixation in a non-lichenized fungal sporocarp promotes dispersal by wood-feeding termites.</title>
        <authorList>
            <consortium name="DOE Joint Genome Institute"/>
            <person name="Koch R.A."/>
            <person name="Yoon G."/>
            <person name="Arayal U."/>
            <person name="Lail K."/>
            <person name="Amirebrahimi M."/>
            <person name="Labutti K."/>
            <person name="Lipzen A."/>
            <person name="Riley R."/>
            <person name="Barry K."/>
            <person name="Henrissat B."/>
            <person name="Grigoriev I.V."/>
            <person name="Herr J.R."/>
            <person name="Aime M.C."/>
        </authorList>
    </citation>
    <scope>NUCLEOTIDE SEQUENCE</scope>
    <source>
        <strain evidence="1">MCA 3950</strain>
    </source>
</reference>
<accession>A0A9P7W629</accession>
<gene>
    <name evidence="1" type="ORF">BT62DRAFT_999320</name>
</gene>
<comment type="caution">
    <text evidence="1">The sequence shown here is derived from an EMBL/GenBank/DDBJ whole genome shotgun (WGS) entry which is preliminary data.</text>
</comment>
<proteinExistence type="predicted"/>
<protein>
    <submittedName>
        <fullName evidence="1">Uncharacterized protein</fullName>
    </submittedName>
</protein>
<dbReference type="EMBL" id="MU250523">
    <property type="protein sequence ID" value="KAG7453264.1"/>
    <property type="molecule type" value="Genomic_DNA"/>
</dbReference>
<name>A0A9P7W629_9AGAR</name>
<sequence length="98" mass="11322">MTQVTTTPSMLQVDDYYVNFRRIPGLWIYNWNASKLPPSALIFSPQKRRLSIFPQGSRQSPCSPETLQEIFVHSLPDDHNVVVLSKQSSLLLTYIRKE</sequence>
<evidence type="ECO:0000313" key="1">
    <source>
        <dbReference type="EMBL" id="KAG7453264.1"/>
    </source>
</evidence>
<dbReference type="RefSeq" id="XP_043046764.1">
    <property type="nucleotide sequence ID" value="XM_043190791.1"/>
</dbReference>
<dbReference type="Proteomes" id="UP000812287">
    <property type="component" value="Unassembled WGS sequence"/>
</dbReference>